<dbReference type="CDD" id="cd00037">
    <property type="entry name" value="CLECT"/>
    <property type="match status" value="1"/>
</dbReference>
<dbReference type="Gene3D" id="2.60.40.10">
    <property type="entry name" value="Immunoglobulins"/>
    <property type="match status" value="1"/>
</dbReference>
<keyword evidence="7" id="KW-0768">Sushi</keyword>
<dbReference type="Gene3D" id="2.10.70.10">
    <property type="entry name" value="Complement Module, domain 1"/>
    <property type="match status" value="1"/>
</dbReference>
<dbReference type="EMBL" id="OV696693">
    <property type="protein sequence ID" value="CAH1272490.1"/>
    <property type="molecule type" value="Genomic_DNA"/>
</dbReference>
<keyword evidence="14" id="KW-1185">Reference proteome</keyword>
<evidence type="ECO:0000313" key="13">
    <source>
        <dbReference type="EMBL" id="CAH1272490.1"/>
    </source>
</evidence>
<dbReference type="CDD" id="cd00033">
    <property type="entry name" value="CCP"/>
    <property type="match status" value="1"/>
</dbReference>
<dbReference type="PROSITE" id="PS50856">
    <property type="entry name" value="AMOP"/>
    <property type="match status" value="1"/>
</dbReference>
<evidence type="ECO:0000259" key="10">
    <source>
        <dbReference type="PROSITE" id="PS50923"/>
    </source>
</evidence>
<dbReference type="Pfam" id="PF03782">
    <property type="entry name" value="AMOP"/>
    <property type="match status" value="1"/>
</dbReference>
<dbReference type="SMART" id="SM00216">
    <property type="entry name" value="VWD"/>
    <property type="match status" value="1"/>
</dbReference>
<dbReference type="PANTHER" id="PTHR13802">
    <property type="entry name" value="MUCIN 4-RELATED"/>
    <property type="match status" value="1"/>
</dbReference>
<dbReference type="GO" id="GO:0016020">
    <property type="term" value="C:membrane"/>
    <property type="evidence" value="ECO:0007669"/>
    <property type="project" value="UniProtKB-SubCell"/>
</dbReference>
<dbReference type="Proteomes" id="UP000838412">
    <property type="component" value="Chromosome 8"/>
</dbReference>
<dbReference type="SUPFAM" id="SSF56436">
    <property type="entry name" value="C-type lectin-like"/>
    <property type="match status" value="1"/>
</dbReference>
<evidence type="ECO:0000256" key="7">
    <source>
        <dbReference type="PROSITE-ProRule" id="PRU00302"/>
    </source>
</evidence>
<keyword evidence="4" id="KW-1133">Transmembrane helix</keyword>
<evidence type="ECO:0000259" key="11">
    <source>
        <dbReference type="PROSITE" id="PS51220"/>
    </source>
</evidence>
<accession>A0A8K0AAS3</accession>
<name>A0A8K0AAS3_BRALA</name>
<evidence type="ECO:0000259" key="8">
    <source>
        <dbReference type="PROSITE" id="PS50041"/>
    </source>
</evidence>
<dbReference type="Pfam" id="PF06119">
    <property type="entry name" value="NIDO"/>
    <property type="match status" value="1"/>
</dbReference>
<reference evidence="13" key="1">
    <citation type="submission" date="2022-01" db="EMBL/GenBank/DDBJ databases">
        <authorList>
            <person name="Braso-Vives M."/>
        </authorList>
    </citation>
    <scope>NUCLEOTIDE SEQUENCE</scope>
</reference>
<dbReference type="InterPro" id="IPR003886">
    <property type="entry name" value="NIDO_dom"/>
</dbReference>
<dbReference type="Pfam" id="PF00059">
    <property type="entry name" value="Lectin_C"/>
    <property type="match status" value="1"/>
</dbReference>
<dbReference type="Gene3D" id="3.10.100.10">
    <property type="entry name" value="Mannose-Binding Protein A, subunit A"/>
    <property type="match status" value="1"/>
</dbReference>
<feature type="disulfide bond" evidence="7">
    <location>
        <begin position="849"/>
        <end position="876"/>
    </location>
</feature>
<dbReference type="Pfam" id="PF23263">
    <property type="entry name" value="C8-3_MUC4"/>
    <property type="match status" value="1"/>
</dbReference>
<dbReference type="InterPro" id="IPR051495">
    <property type="entry name" value="Epithelial_Barrier/Signaling"/>
</dbReference>
<dbReference type="SUPFAM" id="SSF81296">
    <property type="entry name" value="E set domains"/>
    <property type="match status" value="1"/>
</dbReference>
<organism evidence="13 14">
    <name type="scientific">Branchiostoma lanceolatum</name>
    <name type="common">Common lancelet</name>
    <name type="synonym">Amphioxus lanceolatum</name>
    <dbReference type="NCBI Taxonomy" id="7740"/>
    <lineage>
        <taxon>Eukaryota</taxon>
        <taxon>Metazoa</taxon>
        <taxon>Chordata</taxon>
        <taxon>Cephalochordata</taxon>
        <taxon>Leptocardii</taxon>
        <taxon>Amphioxiformes</taxon>
        <taxon>Branchiostomatidae</taxon>
        <taxon>Branchiostoma</taxon>
    </lineage>
</organism>
<dbReference type="PROSITE" id="PS50041">
    <property type="entry name" value="C_TYPE_LECTIN_2"/>
    <property type="match status" value="1"/>
</dbReference>
<evidence type="ECO:0000259" key="9">
    <source>
        <dbReference type="PROSITE" id="PS50856"/>
    </source>
</evidence>
<feature type="domain" description="NIDO" evidence="11">
    <location>
        <begin position="45"/>
        <end position="198"/>
    </location>
</feature>
<comment type="subcellular location">
    <subcellularLocation>
        <location evidence="1">Membrane</location>
    </subcellularLocation>
</comment>
<evidence type="ECO:0000256" key="4">
    <source>
        <dbReference type="ARBA" id="ARBA00022989"/>
    </source>
</evidence>
<dbReference type="InterPro" id="IPR016186">
    <property type="entry name" value="C-type_lectin-like/link_sf"/>
</dbReference>
<protein>
    <submittedName>
        <fullName evidence="13">SUSD2 protein</fullName>
    </submittedName>
</protein>
<dbReference type="InterPro" id="IPR013783">
    <property type="entry name" value="Ig-like_fold"/>
</dbReference>
<dbReference type="PROSITE" id="PS51233">
    <property type="entry name" value="VWFD"/>
    <property type="match status" value="1"/>
</dbReference>
<dbReference type="PANTHER" id="PTHR13802:SF59">
    <property type="entry name" value="SUSHI DOMAIN-CONTAINING PROTEIN 2"/>
    <property type="match status" value="1"/>
</dbReference>
<dbReference type="Pfam" id="PF00094">
    <property type="entry name" value="VWD"/>
    <property type="match status" value="1"/>
</dbReference>
<dbReference type="GO" id="GO:0007160">
    <property type="term" value="P:cell-matrix adhesion"/>
    <property type="evidence" value="ECO:0007669"/>
    <property type="project" value="InterPro"/>
</dbReference>
<comment type="caution">
    <text evidence="7">Lacks conserved residue(s) required for the propagation of feature annotation.</text>
</comment>
<dbReference type="InterPro" id="IPR035976">
    <property type="entry name" value="Sushi/SCR/CCP_sf"/>
</dbReference>
<evidence type="ECO:0000256" key="6">
    <source>
        <dbReference type="ARBA" id="ARBA00023157"/>
    </source>
</evidence>
<dbReference type="PROSITE" id="PS50923">
    <property type="entry name" value="SUSHI"/>
    <property type="match status" value="1"/>
</dbReference>
<keyword evidence="3" id="KW-0732">Signal</keyword>
<keyword evidence="2" id="KW-0812">Transmembrane</keyword>
<dbReference type="SMART" id="SM00034">
    <property type="entry name" value="CLECT"/>
    <property type="match status" value="1"/>
</dbReference>
<keyword evidence="5" id="KW-0472">Membrane</keyword>
<evidence type="ECO:0000256" key="3">
    <source>
        <dbReference type="ARBA" id="ARBA00022729"/>
    </source>
</evidence>
<dbReference type="AlphaFoldDB" id="A0A8K0AAS3"/>
<gene>
    <name evidence="13" type="primary">SUSD2</name>
    <name evidence="13" type="ORF">BLAG_LOCUS24123</name>
</gene>
<proteinExistence type="predicted"/>
<evidence type="ECO:0000256" key="2">
    <source>
        <dbReference type="ARBA" id="ARBA00022692"/>
    </source>
</evidence>
<dbReference type="SMART" id="SM00539">
    <property type="entry name" value="NIDO"/>
    <property type="match status" value="1"/>
</dbReference>
<dbReference type="InterPro" id="IPR001304">
    <property type="entry name" value="C-type_lectin-like"/>
</dbReference>
<feature type="domain" description="Sushi" evidence="10">
    <location>
        <begin position="819"/>
        <end position="878"/>
    </location>
</feature>
<dbReference type="InterPro" id="IPR014756">
    <property type="entry name" value="Ig_E-set"/>
</dbReference>
<dbReference type="SMART" id="SM00723">
    <property type="entry name" value="AMOP"/>
    <property type="match status" value="1"/>
</dbReference>
<evidence type="ECO:0000259" key="12">
    <source>
        <dbReference type="PROSITE" id="PS51233"/>
    </source>
</evidence>
<evidence type="ECO:0000256" key="1">
    <source>
        <dbReference type="ARBA" id="ARBA00004370"/>
    </source>
</evidence>
<feature type="domain" description="C-type lectin" evidence="8">
    <location>
        <begin position="898"/>
        <end position="1016"/>
    </location>
</feature>
<dbReference type="PROSITE" id="PS51220">
    <property type="entry name" value="NIDO"/>
    <property type="match status" value="1"/>
</dbReference>
<dbReference type="SUPFAM" id="SSF57535">
    <property type="entry name" value="Complement control module/SCR domain"/>
    <property type="match status" value="1"/>
</dbReference>
<dbReference type="InterPro" id="IPR005533">
    <property type="entry name" value="AMOP_dom"/>
</dbReference>
<dbReference type="InterPro" id="IPR001846">
    <property type="entry name" value="VWF_type-D"/>
</dbReference>
<evidence type="ECO:0000256" key="5">
    <source>
        <dbReference type="ARBA" id="ARBA00023136"/>
    </source>
</evidence>
<dbReference type="InterPro" id="IPR000436">
    <property type="entry name" value="Sushi_SCR_CCP_dom"/>
</dbReference>
<feature type="domain" description="AMOP" evidence="9">
    <location>
        <begin position="399"/>
        <end position="538"/>
    </location>
</feature>
<evidence type="ECO:0000313" key="14">
    <source>
        <dbReference type="Proteomes" id="UP000838412"/>
    </source>
</evidence>
<sequence>MWMFTTKIAVYQQVNTNGVISFLAQVDQYTSDPFPLGDGRRLIAPYWADVDTDEGGHVMYRETTDSSILQRATTDITAVFPYLPGFRATWVFIASWHEVAYFGARSHKRNTFQSVLVSDGRHSFAIFNYGNITWTTGTASDGNAYTGLGGTPAKVGFNAGDGIQFFCTDASQTEDIVNVETTSNVNTPGRWVFRIDSAAIRDGGCNTDGPITVFPFFGTMLGGTKVSISGPCFNDPSVNIWCKFGNQDPVRGWLDSNTTAVCISPFLGAPGRIPLALSTDDGNTYEHHAVYRSVDPGQLVADVEITENTDETITIEWYPDDVDGNTVNVNLHGLDETTGTWNTFAQLASGISNTGSYTISTADSGWITVAVVKTGAISVVSGNVQARVLYGAIGTYLAVKAIAPTLCESWHRNDRQLPDFLEELSRDFPCPRTLNQARGDTGSFQADPACFAESSSPSNCFFHPGAHHCVRSIGQTSRGAGQQCCYKTDGSLLLDGPGRGTPDRVRTSSILRHFRADVYPWIVCCKLSNNCDLYFELRPANDGTGYVFPRPAWTFGDPHFITLDGLSYTFNGAGEFLLVDMNNGEFSLQARMEQLVNDGTAVGATILTALVMRENSSETVQVQLSEVRTMDIRVDGELQDFQGLTVQEFNGSVVTVETAIEARVSFNSGIGVAVRAEEDMLSIAVTLPLRFRGKTVGLLGKWNADPADDLTTPGGVAVPANSSIQDIHNQFGLLWMIDEEDSIFTYGPGESYSSITDADFTPTFELPSVEPEVQAAAEDVCGSDNEACLFDVLTTGRLAVANVSIRAVQEYTEQIEELLTCGVLDPPDVPGTLVMSNNNSIGSVATFECEYGVLATPWERVCQQDGIWSDVPPPDCVFPPGGCYVLHPTFPVDNFAIYDNRCHWFSRAIDRTDYATAEQFCESGGGRLVTVKDSAKQEWLEDYINNNLPRRNYWIGLKDRHNEASFMWSDDTAFNNGDYSNWHQRDNPPKHHKKRDCVIIHRARKEWAVVNCNKKRNRFICEMVNTVG</sequence>
<dbReference type="OrthoDB" id="6051552at2759"/>
<keyword evidence="6 7" id="KW-1015">Disulfide bond</keyword>
<dbReference type="InterPro" id="IPR016187">
    <property type="entry name" value="CTDL_fold"/>
</dbReference>
<dbReference type="InterPro" id="IPR056619">
    <property type="entry name" value="C8-3_MUC4"/>
</dbReference>
<feature type="domain" description="VWFD" evidence="12">
    <location>
        <begin position="550"/>
        <end position="743"/>
    </location>
</feature>